<dbReference type="RefSeq" id="XP_012894083.1">
    <property type="nucleotide sequence ID" value="XM_013038629.1"/>
</dbReference>
<dbReference type="Proteomes" id="UP000008312">
    <property type="component" value="Unassembled WGS sequence"/>
</dbReference>
<evidence type="ECO:0000313" key="1">
    <source>
        <dbReference type="EMBL" id="CBK20035.2"/>
    </source>
</evidence>
<reference evidence="1" key="1">
    <citation type="submission" date="2010-02" db="EMBL/GenBank/DDBJ databases">
        <title>Sequencing and annotation of the Blastocystis hominis genome.</title>
        <authorList>
            <person name="Wincker P."/>
        </authorList>
    </citation>
    <scope>NUCLEOTIDE SEQUENCE</scope>
    <source>
        <strain evidence="1">Singapore isolate B</strain>
    </source>
</reference>
<sequence>MLDTFLCSEETCNNIPSYLNGVRRVLKPGGVLLVASFNSPDMISAVFSLTDGLDYQMAMRHYEEIEGLESLRDTYSGLSEEELRGQYSYLYVLRKVDDN</sequence>
<dbReference type="AlphaFoldDB" id="D8LW46"/>
<dbReference type="GeneID" id="24917735"/>
<dbReference type="InParanoid" id="D8LW46"/>
<name>D8LW46_BLAHO</name>
<dbReference type="InterPro" id="IPR029063">
    <property type="entry name" value="SAM-dependent_MTases_sf"/>
</dbReference>
<gene>
    <name evidence="1" type="ORF">GSBLH_T00000426001</name>
</gene>
<dbReference type="EMBL" id="FN668638">
    <property type="protein sequence ID" value="CBK20035.2"/>
    <property type="molecule type" value="Genomic_DNA"/>
</dbReference>
<dbReference type="OrthoDB" id="411785at2759"/>
<dbReference type="SUPFAM" id="SSF53335">
    <property type="entry name" value="S-adenosyl-L-methionine-dependent methyltransferases"/>
    <property type="match status" value="1"/>
</dbReference>
<protein>
    <recommendedName>
        <fullName evidence="3">Methyltransferase type 11 domain-containing protein</fullName>
    </recommendedName>
</protein>
<keyword evidence="2" id="KW-1185">Reference proteome</keyword>
<dbReference type="Gene3D" id="3.40.50.150">
    <property type="entry name" value="Vaccinia Virus protein VP39"/>
    <property type="match status" value="1"/>
</dbReference>
<accession>D8LW46</accession>
<organism evidence="1">
    <name type="scientific">Blastocystis hominis</name>
    <dbReference type="NCBI Taxonomy" id="12968"/>
    <lineage>
        <taxon>Eukaryota</taxon>
        <taxon>Sar</taxon>
        <taxon>Stramenopiles</taxon>
        <taxon>Bigyra</taxon>
        <taxon>Opalozoa</taxon>
        <taxon>Opalinata</taxon>
        <taxon>Blastocystidae</taxon>
        <taxon>Blastocystis</taxon>
    </lineage>
</organism>
<evidence type="ECO:0008006" key="3">
    <source>
        <dbReference type="Google" id="ProtNLM"/>
    </source>
</evidence>
<proteinExistence type="predicted"/>
<evidence type="ECO:0000313" key="2">
    <source>
        <dbReference type="Proteomes" id="UP000008312"/>
    </source>
</evidence>